<sequence>MSAAVGERIRGLALLPAPEHRQYGLCIFALIALRSLSFAMVIRHDIIDQRGGYWHITKAGHHQPSGCDAGYVGGYTGQPDFSTRTSGPRQTQKATKCKPQDAKSSLDSVHLEPRMPHWLRSGYARLLLCRMPRLPGSRSSFCLFFGIPSLGEVQCVVFATLCTMDDINRQLACTASDNVEAQMKCTASTIENDQTLEAIIKQAEAIIQTARAMMRPPTHDIDSSIATPFRFLDLPPEIQRMVYECLSPLTNSTLWFNHDGLLVYESKARARFPDTDRRGLLSLLKTIPAARDEILRQLYDGFELGINLPFELRRNSEVIELALESCSIKHVRTLHIALVITNGRRAIFNKLLDIIKDMHNLERITFTLEIIVRNFITLMASIRRGSVTRSMNKIALEWPADCDPRLNAVVTHPARVYSSNGVAWNFEWNRP</sequence>
<proteinExistence type="predicted"/>
<evidence type="ECO:0000256" key="1">
    <source>
        <dbReference type="SAM" id="MobiDB-lite"/>
    </source>
</evidence>
<comment type="caution">
    <text evidence="2">The sequence shown here is derived from an EMBL/GenBank/DDBJ whole genome shotgun (WGS) entry which is preliminary data.</text>
</comment>
<evidence type="ECO:0000313" key="3">
    <source>
        <dbReference type="Proteomes" id="UP000799439"/>
    </source>
</evidence>
<dbReference type="AlphaFoldDB" id="A0A9P4MEX8"/>
<reference evidence="2" key="1">
    <citation type="journal article" date="2020" name="Stud. Mycol.">
        <title>101 Dothideomycetes genomes: a test case for predicting lifestyles and emergence of pathogens.</title>
        <authorList>
            <person name="Haridas S."/>
            <person name="Albert R."/>
            <person name="Binder M."/>
            <person name="Bloem J."/>
            <person name="Labutti K."/>
            <person name="Salamov A."/>
            <person name="Andreopoulos B."/>
            <person name="Baker S."/>
            <person name="Barry K."/>
            <person name="Bills G."/>
            <person name="Bluhm B."/>
            <person name="Cannon C."/>
            <person name="Castanera R."/>
            <person name="Culley D."/>
            <person name="Daum C."/>
            <person name="Ezra D."/>
            <person name="Gonzalez J."/>
            <person name="Henrissat B."/>
            <person name="Kuo A."/>
            <person name="Liang C."/>
            <person name="Lipzen A."/>
            <person name="Lutzoni F."/>
            <person name="Magnuson J."/>
            <person name="Mondo S."/>
            <person name="Nolan M."/>
            <person name="Ohm R."/>
            <person name="Pangilinan J."/>
            <person name="Park H.-J."/>
            <person name="Ramirez L."/>
            <person name="Alfaro M."/>
            <person name="Sun H."/>
            <person name="Tritt A."/>
            <person name="Yoshinaga Y."/>
            <person name="Zwiers L.-H."/>
            <person name="Turgeon B."/>
            <person name="Goodwin S."/>
            <person name="Spatafora J."/>
            <person name="Crous P."/>
            <person name="Grigoriev I."/>
        </authorList>
    </citation>
    <scope>NUCLEOTIDE SEQUENCE</scope>
    <source>
        <strain evidence="2">CBS 260.36</strain>
    </source>
</reference>
<feature type="compositionally biased region" description="Polar residues" evidence="1">
    <location>
        <begin position="80"/>
        <end position="94"/>
    </location>
</feature>
<dbReference type="EMBL" id="ML996089">
    <property type="protein sequence ID" value="KAF2150447.1"/>
    <property type="molecule type" value="Genomic_DNA"/>
</dbReference>
<feature type="region of interest" description="Disordered" evidence="1">
    <location>
        <begin position="80"/>
        <end position="105"/>
    </location>
</feature>
<accession>A0A9P4MEX8</accession>
<gene>
    <name evidence="2" type="ORF">K461DRAFT_314472</name>
</gene>
<organism evidence="2 3">
    <name type="scientific">Myriangium duriaei CBS 260.36</name>
    <dbReference type="NCBI Taxonomy" id="1168546"/>
    <lineage>
        <taxon>Eukaryota</taxon>
        <taxon>Fungi</taxon>
        <taxon>Dikarya</taxon>
        <taxon>Ascomycota</taxon>
        <taxon>Pezizomycotina</taxon>
        <taxon>Dothideomycetes</taxon>
        <taxon>Dothideomycetidae</taxon>
        <taxon>Myriangiales</taxon>
        <taxon>Myriangiaceae</taxon>
        <taxon>Myriangium</taxon>
    </lineage>
</organism>
<dbReference type="Proteomes" id="UP000799439">
    <property type="component" value="Unassembled WGS sequence"/>
</dbReference>
<evidence type="ECO:0000313" key="2">
    <source>
        <dbReference type="EMBL" id="KAF2150447.1"/>
    </source>
</evidence>
<keyword evidence="3" id="KW-1185">Reference proteome</keyword>
<protein>
    <submittedName>
        <fullName evidence="2">Uncharacterized protein</fullName>
    </submittedName>
</protein>
<name>A0A9P4MEX8_9PEZI</name>